<accession>A0AAD6ZMK1</accession>
<gene>
    <name evidence="2" type="ORF">DFH08DRAFT_967275</name>
</gene>
<protein>
    <submittedName>
        <fullName evidence="2">Uncharacterized protein</fullName>
    </submittedName>
</protein>
<evidence type="ECO:0000313" key="3">
    <source>
        <dbReference type="Proteomes" id="UP001218218"/>
    </source>
</evidence>
<reference evidence="2" key="1">
    <citation type="submission" date="2023-03" db="EMBL/GenBank/DDBJ databases">
        <title>Massive genome expansion in bonnet fungi (Mycena s.s.) driven by repeated elements and novel gene families across ecological guilds.</title>
        <authorList>
            <consortium name="Lawrence Berkeley National Laboratory"/>
            <person name="Harder C.B."/>
            <person name="Miyauchi S."/>
            <person name="Viragh M."/>
            <person name="Kuo A."/>
            <person name="Thoen E."/>
            <person name="Andreopoulos B."/>
            <person name="Lu D."/>
            <person name="Skrede I."/>
            <person name="Drula E."/>
            <person name="Henrissat B."/>
            <person name="Morin E."/>
            <person name="Kohler A."/>
            <person name="Barry K."/>
            <person name="LaButti K."/>
            <person name="Morin E."/>
            <person name="Salamov A."/>
            <person name="Lipzen A."/>
            <person name="Mereny Z."/>
            <person name="Hegedus B."/>
            <person name="Baldrian P."/>
            <person name="Stursova M."/>
            <person name="Weitz H."/>
            <person name="Taylor A."/>
            <person name="Grigoriev I.V."/>
            <person name="Nagy L.G."/>
            <person name="Martin F."/>
            <person name="Kauserud H."/>
        </authorList>
    </citation>
    <scope>NUCLEOTIDE SEQUENCE</scope>
    <source>
        <strain evidence="2">CBHHK002</strain>
    </source>
</reference>
<proteinExistence type="predicted"/>
<organism evidence="2 3">
    <name type="scientific">Mycena albidolilacea</name>
    <dbReference type="NCBI Taxonomy" id="1033008"/>
    <lineage>
        <taxon>Eukaryota</taxon>
        <taxon>Fungi</taxon>
        <taxon>Dikarya</taxon>
        <taxon>Basidiomycota</taxon>
        <taxon>Agaricomycotina</taxon>
        <taxon>Agaricomycetes</taxon>
        <taxon>Agaricomycetidae</taxon>
        <taxon>Agaricales</taxon>
        <taxon>Marasmiineae</taxon>
        <taxon>Mycenaceae</taxon>
        <taxon>Mycena</taxon>
    </lineage>
</organism>
<evidence type="ECO:0000256" key="1">
    <source>
        <dbReference type="SAM" id="MobiDB-lite"/>
    </source>
</evidence>
<keyword evidence="3" id="KW-1185">Reference proteome</keyword>
<name>A0AAD6ZMK1_9AGAR</name>
<sequence>MIAHAGADLSCEELSNLALQHKVYTTQIRAEMECKAASDRKRAIGADQQSHDTDSSNVEEHVKTGVHIEDEDYVELSPPAVLPGHYFCHNKGNGANLGNWGDVSFLENFMKH</sequence>
<dbReference type="EMBL" id="JARIHO010000038">
    <property type="protein sequence ID" value="KAJ7328886.1"/>
    <property type="molecule type" value="Genomic_DNA"/>
</dbReference>
<evidence type="ECO:0000313" key="2">
    <source>
        <dbReference type="EMBL" id="KAJ7328886.1"/>
    </source>
</evidence>
<dbReference type="Proteomes" id="UP001218218">
    <property type="component" value="Unassembled WGS sequence"/>
</dbReference>
<dbReference type="AlphaFoldDB" id="A0AAD6ZMK1"/>
<feature type="region of interest" description="Disordered" evidence="1">
    <location>
        <begin position="40"/>
        <end position="59"/>
    </location>
</feature>
<comment type="caution">
    <text evidence="2">The sequence shown here is derived from an EMBL/GenBank/DDBJ whole genome shotgun (WGS) entry which is preliminary data.</text>
</comment>